<name>A0A449BIC3_9MOLU</name>
<dbReference type="AlphaFoldDB" id="A0A449BIC3"/>
<dbReference type="KEGG" id="ahk:NCTC10172_00197"/>
<keyword evidence="4" id="KW-1185">Reference proteome</keyword>
<dbReference type="Proteomes" id="UP000290909">
    <property type="component" value="Chromosome"/>
</dbReference>
<keyword evidence="1" id="KW-1133">Transmembrane helix</keyword>
<dbReference type="Pfam" id="PF09992">
    <property type="entry name" value="NAGPA"/>
    <property type="match status" value="1"/>
</dbReference>
<evidence type="ECO:0000313" key="4">
    <source>
        <dbReference type="Proteomes" id="UP000290909"/>
    </source>
</evidence>
<dbReference type="RefSeq" id="WP_035369057.1">
    <property type="nucleotide sequence ID" value="NZ_LR215050.1"/>
</dbReference>
<feature type="domain" description="Phosphodiester glycosidase" evidence="2">
    <location>
        <begin position="224"/>
        <end position="393"/>
    </location>
</feature>
<evidence type="ECO:0000256" key="1">
    <source>
        <dbReference type="SAM" id="Phobius"/>
    </source>
</evidence>
<gene>
    <name evidence="3" type="ORF">NCTC10172_00197</name>
</gene>
<evidence type="ECO:0000313" key="3">
    <source>
        <dbReference type="EMBL" id="VEU82190.1"/>
    </source>
</evidence>
<proteinExistence type="predicted"/>
<protein>
    <submittedName>
        <fullName evidence="3">Exopolysaccharide biosynthesis protein related to N-acetylglucosamine-1-phosphodiester alpha-N-acetylglucosaminidase</fullName>
    </submittedName>
</protein>
<dbReference type="EMBL" id="LR215050">
    <property type="protein sequence ID" value="VEU82190.1"/>
    <property type="molecule type" value="Genomic_DNA"/>
</dbReference>
<sequence length="605" mass="67560">MKKLFILLLLPFLAANIFVSGNLKYEILTETTNVVNGVTHQFISASLTNDAGTVTPQRIHVLKADDTIETTVWSFRDNTGVLKNKNVIDIAKDFEAKNPNYEVVAAVNGDYFTTNQTINANMLFGSRMVNPNIHDKYYSLALTKYGNHIETYKKLTTEKQYAYFYDAKTDALYGAVELSQVNTQISTPGKTGYYYRYNSANDVVREHYVFDIVEKSIIGTFSSFYTNEGTKVNQKIENSDTKIAIVTTDEAVKSILAKGVKVKIQPKIKDVEEGNTILGVDSQILENGTIKTFEAIGGQSYENTSVRHPRTGIGFDENNRPVLFTVDGRQTGTSNGINLREFALIMKSHGVVNGFNLDGGGSTQTVIKENGQFKMVNVPTENPYRVVANAVLFIKAKDSSRVEETITETSINLTLPSSNYDVFVNGIEKSYQGNVVTIEKNDYIHQSISVVNKTTKSTIYTKLIYASKEKEPTEPTFTVSHEVDKNKLKIKINFTEADLDIDRMYVINQVNEENKVALVQYKGLRMATFDSVPENETEFIIYYELSNGKKGEISYTYKTDLPIVEEEDEDEGKKESSNIGLSIGIGSGILVVLAALTVIVIKRKK</sequence>
<evidence type="ECO:0000259" key="2">
    <source>
        <dbReference type="Pfam" id="PF09992"/>
    </source>
</evidence>
<dbReference type="STRING" id="1408416.GCA_000702765_00752"/>
<reference evidence="3 4" key="1">
    <citation type="submission" date="2019-01" db="EMBL/GenBank/DDBJ databases">
        <authorList>
            <consortium name="Pathogen Informatics"/>
        </authorList>
    </citation>
    <scope>NUCLEOTIDE SEQUENCE [LARGE SCALE GENOMIC DNA]</scope>
    <source>
        <strain evidence="3 4">NCTC10172</strain>
    </source>
</reference>
<organism evidence="3 4">
    <name type="scientific">Acholeplasma hippikon</name>
    <dbReference type="NCBI Taxonomy" id="264636"/>
    <lineage>
        <taxon>Bacteria</taxon>
        <taxon>Bacillati</taxon>
        <taxon>Mycoplasmatota</taxon>
        <taxon>Mollicutes</taxon>
        <taxon>Acholeplasmatales</taxon>
        <taxon>Acholeplasmataceae</taxon>
        <taxon>Acholeplasma</taxon>
    </lineage>
</organism>
<keyword evidence="1" id="KW-0472">Membrane</keyword>
<accession>A0A449BIC3</accession>
<feature type="transmembrane region" description="Helical" evidence="1">
    <location>
        <begin position="579"/>
        <end position="601"/>
    </location>
</feature>
<dbReference type="PANTHER" id="PTHR40446">
    <property type="entry name" value="N-ACETYLGLUCOSAMINE-1-PHOSPHODIESTER ALPHA-N-ACETYLGLUCOSAMINIDASE"/>
    <property type="match status" value="1"/>
</dbReference>
<dbReference type="PANTHER" id="PTHR40446:SF2">
    <property type="entry name" value="N-ACETYLGLUCOSAMINE-1-PHOSPHODIESTER ALPHA-N-ACETYLGLUCOSAMINIDASE"/>
    <property type="match status" value="1"/>
</dbReference>
<keyword evidence="1" id="KW-0812">Transmembrane</keyword>
<dbReference type="InterPro" id="IPR018711">
    <property type="entry name" value="NAGPA"/>
</dbReference>